<gene>
    <name evidence="2" type="ORF">SAMN04487910_3452</name>
</gene>
<accession>A0A1H7TJH1</accession>
<name>A0A1H7TJH1_AQUAM</name>
<proteinExistence type="predicted"/>
<dbReference type="InterPro" id="IPR050553">
    <property type="entry name" value="Thioredoxin_ResA/DsbE_sf"/>
</dbReference>
<keyword evidence="3" id="KW-1185">Reference proteome</keyword>
<dbReference type="PANTHER" id="PTHR42852:SF13">
    <property type="entry name" value="PROTEIN DIPZ"/>
    <property type="match status" value="1"/>
</dbReference>
<dbReference type="PROSITE" id="PS51352">
    <property type="entry name" value="THIOREDOXIN_2"/>
    <property type="match status" value="1"/>
</dbReference>
<protein>
    <submittedName>
        <fullName evidence="2">Thiol-disulfide isomerase or thioredoxin</fullName>
    </submittedName>
</protein>
<evidence type="ECO:0000313" key="2">
    <source>
        <dbReference type="EMBL" id="SEL84574.1"/>
    </source>
</evidence>
<dbReference type="EMBL" id="FOAB01000006">
    <property type="protein sequence ID" value="SEL84574.1"/>
    <property type="molecule type" value="Genomic_DNA"/>
</dbReference>
<dbReference type="GO" id="GO:0016853">
    <property type="term" value="F:isomerase activity"/>
    <property type="evidence" value="ECO:0007669"/>
    <property type="project" value="UniProtKB-KW"/>
</dbReference>
<organism evidence="2 3">
    <name type="scientific">Aquimarina amphilecti</name>
    <dbReference type="NCBI Taxonomy" id="1038014"/>
    <lineage>
        <taxon>Bacteria</taxon>
        <taxon>Pseudomonadati</taxon>
        <taxon>Bacteroidota</taxon>
        <taxon>Flavobacteriia</taxon>
        <taxon>Flavobacteriales</taxon>
        <taxon>Flavobacteriaceae</taxon>
        <taxon>Aquimarina</taxon>
    </lineage>
</organism>
<dbReference type="InterPro" id="IPR013740">
    <property type="entry name" value="Redoxin"/>
</dbReference>
<dbReference type="Pfam" id="PF08534">
    <property type="entry name" value="Redoxin"/>
    <property type="match status" value="1"/>
</dbReference>
<dbReference type="Gene3D" id="3.40.30.10">
    <property type="entry name" value="Glutaredoxin"/>
    <property type="match status" value="1"/>
</dbReference>
<reference evidence="2 3" key="1">
    <citation type="submission" date="2016-10" db="EMBL/GenBank/DDBJ databases">
        <authorList>
            <person name="de Groot N.N."/>
        </authorList>
    </citation>
    <scope>NUCLEOTIDE SEQUENCE [LARGE SCALE GENOMIC DNA]</scope>
    <source>
        <strain evidence="2 3">DSM 25232</strain>
    </source>
</reference>
<dbReference type="SUPFAM" id="SSF52833">
    <property type="entry name" value="Thioredoxin-like"/>
    <property type="match status" value="1"/>
</dbReference>
<dbReference type="GO" id="GO:0016491">
    <property type="term" value="F:oxidoreductase activity"/>
    <property type="evidence" value="ECO:0007669"/>
    <property type="project" value="InterPro"/>
</dbReference>
<evidence type="ECO:0000259" key="1">
    <source>
        <dbReference type="PROSITE" id="PS51352"/>
    </source>
</evidence>
<dbReference type="RefSeq" id="WP_091410759.1">
    <property type="nucleotide sequence ID" value="NZ_FOAB01000006.1"/>
</dbReference>
<keyword evidence="2" id="KW-0413">Isomerase</keyword>
<dbReference type="InterPro" id="IPR013766">
    <property type="entry name" value="Thioredoxin_domain"/>
</dbReference>
<dbReference type="Proteomes" id="UP000198521">
    <property type="component" value="Unassembled WGS sequence"/>
</dbReference>
<dbReference type="AlphaFoldDB" id="A0A1H7TJH1"/>
<dbReference type="OrthoDB" id="9815205at2"/>
<dbReference type="InterPro" id="IPR036249">
    <property type="entry name" value="Thioredoxin-like_sf"/>
</dbReference>
<dbReference type="STRING" id="1038014.SAMN04487910_3452"/>
<feature type="domain" description="Thioredoxin" evidence="1">
    <location>
        <begin position="30"/>
        <end position="186"/>
    </location>
</feature>
<evidence type="ECO:0000313" key="3">
    <source>
        <dbReference type="Proteomes" id="UP000198521"/>
    </source>
</evidence>
<dbReference type="CDD" id="cd02966">
    <property type="entry name" value="TlpA_like_family"/>
    <property type="match status" value="1"/>
</dbReference>
<sequence length="187" mass="21684">MKLTKKNISNLIFVIILLLFFIPNTRGMMQIFLTRIFSFSPSLVDVEERAQVASYDWKLHGVNTESMNFNIAEGKVVILNYWATWCPPCIAEMPSLQKLYNDYKGKVVFVFLTEDDDPELNKFMSDKSYNYPIYRSLSKEHPKPFVHKPIPGTYLIDKKGNIVIHKIGAADWNTEKVRNTLDELISE</sequence>
<dbReference type="PANTHER" id="PTHR42852">
    <property type="entry name" value="THIOL:DISULFIDE INTERCHANGE PROTEIN DSBE"/>
    <property type="match status" value="1"/>
</dbReference>